<protein>
    <submittedName>
        <fullName evidence="2">Ribonuclease P protein component</fullName>
    </submittedName>
</protein>
<evidence type="ECO:0000313" key="1">
    <source>
        <dbReference type="Proteomes" id="UP000095287"/>
    </source>
</evidence>
<dbReference type="Proteomes" id="UP000095287">
    <property type="component" value="Unplaced"/>
</dbReference>
<accession>A0A1I7ZPT0</accession>
<proteinExistence type="predicted"/>
<keyword evidence="1" id="KW-1185">Reference proteome</keyword>
<name>A0A1I7ZPT0_9BILA</name>
<evidence type="ECO:0000313" key="2">
    <source>
        <dbReference type="WBParaSite" id="L893_g28712.t1"/>
    </source>
</evidence>
<organism evidence="1 2">
    <name type="scientific">Steinernema glaseri</name>
    <dbReference type="NCBI Taxonomy" id="37863"/>
    <lineage>
        <taxon>Eukaryota</taxon>
        <taxon>Metazoa</taxon>
        <taxon>Ecdysozoa</taxon>
        <taxon>Nematoda</taxon>
        <taxon>Chromadorea</taxon>
        <taxon>Rhabditida</taxon>
        <taxon>Tylenchina</taxon>
        <taxon>Panagrolaimomorpha</taxon>
        <taxon>Strongyloidoidea</taxon>
        <taxon>Steinernematidae</taxon>
        <taxon>Steinernema</taxon>
    </lineage>
</organism>
<dbReference type="WBParaSite" id="L893_g28712.t1">
    <property type="protein sequence ID" value="L893_g28712.t1"/>
    <property type="gene ID" value="L893_g28712"/>
</dbReference>
<dbReference type="AlphaFoldDB" id="A0A1I7ZPT0"/>
<reference evidence="2" key="1">
    <citation type="submission" date="2016-11" db="UniProtKB">
        <authorList>
            <consortium name="WormBaseParasite"/>
        </authorList>
    </citation>
    <scope>IDENTIFICATION</scope>
</reference>
<sequence length="90" mass="9972">MIKTRCEHGRRVPSLRWRLAAQGLRADAVRLPHALQHDARRTVRRGAQVSRDAQVLVLPAVQHSDVLRFHAAGSDLANRHASFLPAAGAR</sequence>